<sequence length="182" mass="19363">MRALVILCLASIVAMAGCTSIPLATALSLSSMSPRSLAQLDPAKLLVRVSVPVGFELNVAATRLDLQLKASGTSKAAAMGLTAVTVSRAVRSGGLFNPDVPVSTYLLRLTPEGSRQLHELQRFILANDAKQFEFVLHVPFATVPASAREAIFWADLKLSQSEPFKPLVDGATIKFTIEQDGG</sequence>
<accession>A0ABZ0D947</accession>
<gene>
    <name evidence="2" type="ORF">NYR99_01960</name>
</gene>
<keyword evidence="3" id="KW-1185">Reference proteome</keyword>
<organism evidence="2 3">
    <name type="scientific">Xanthomonas dyei</name>
    <dbReference type="NCBI Taxonomy" id="743699"/>
    <lineage>
        <taxon>Bacteria</taxon>
        <taxon>Pseudomonadati</taxon>
        <taxon>Pseudomonadota</taxon>
        <taxon>Gammaproteobacteria</taxon>
        <taxon>Lysobacterales</taxon>
        <taxon>Lysobacteraceae</taxon>
        <taxon>Xanthomonas</taxon>
    </lineage>
</organism>
<evidence type="ECO:0000313" key="3">
    <source>
        <dbReference type="Proteomes" id="UP001304534"/>
    </source>
</evidence>
<dbReference type="EMBL" id="CP103840">
    <property type="protein sequence ID" value="WOB26798.1"/>
    <property type="molecule type" value="Genomic_DNA"/>
</dbReference>
<dbReference type="PROSITE" id="PS51257">
    <property type="entry name" value="PROKAR_LIPOPROTEIN"/>
    <property type="match status" value="1"/>
</dbReference>
<dbReference type="RefSeq" id="WP_316689982.1">
    <property type="nucleotide sequence ID" value="NZ_CP103837.1"/>
</dbReference>
<proteinExistence type="predicted"/>
<protein>
    <recommendedName>
        <fullName evidence="4">Lipoprotein</fullName>
    </recommendedName>
</protein>
<reference evidence="2 3" key="1">
    <citation type="submission" date="2022-08" db="EMBL/GenBank/DDBJ databases">
        <title>Whole genome sequencing-based tracing of a 2022 introduction and outbreak of Xanthomonas hortorum pv. pelargonii.</title>
        <authorList>
            <person name="Iruegas-Bocardo F."/>
            <person name="Weisberg A.K."/>
            <person name="Riutta E.R."/>
            <person name="Kilday K."/>
            <person name="Bonkowski J.C."/>
            <person name="Creswell T."/>
            <person name="Daughtrey M.L."/>
            <person name="Rane K."/>
            <person name="Grunwald N.J."/>
            <person name="Chang J.H."/>
            <person name="Putnam M.L."/>
        </authorList>
    </citation>
    <scope>NUCLEOTIDE SEQUENCE [LARGE SCALE GENOMIC DNA]</scope>
    <source>
        <strain evidence="2 3">22-325</strain>
    </source>
</reference>
<evidence type="ECO:0000313" key="2">
    <source>
        <dbReference type="EMBL" id="WOB26798.1"/>
    </source>
</evidence>
<dbReference type="Proteomes" id="UP001304534">
    <property type="component" value="Chromosome"/>
</dbReference>
<feature type="chain" id="PRO_5045741429" description="Lipoprotein" evidence="1">
    <location>
        <begin position="17"/>
        <end position="182"/>
    </location>
</feature>
<feature type="signal peptide" evidence="1">
    <location>
        <begin position="1"/>
        <end position="16"/>
    </location>
</feature>
<keyword evidence="1" id="KW-0732">Signal</keyword>
<dbReference type="GeneID" id="95582596"/>
<evidence type="ECO:0008006" key="4">
    <source>
        <dbReference type="Google" id="ProtNLM"/>
    </source>
</evidence>
<name>A0ABZ0D947_9XANT</name>
<evidence type="ECO:0000256" key="1">
    <source>
        <dbReference type="SAM" id="SignalP"/>
    </source>
</evidence>